<comment type="subcellular location">
    <subcellularLocation>
        <location evidence="1">Cell membrane</location>
        <topology evidence="1">Multi-pass membrane protein</topology>
    </subcellularLocation>
</comment>
<evidence type="ECO:0000313" key="10">
    <source>
        <dbReference type="EMBL" id="MBP1467531.1"/>
    </source>
</evidence>
<keyword evidence="4 7" id="KW-0812">Transmembrane</keyword>
<dbReference type="Proteomes" id="UP001193081">
    <property type="component" value="Unassembled WGS sequence"/>
</dbReference>
<dbReference type="PANTHER" id="PTHR30487:SF0">
    <property type="entry name" value="PREPILIN LEADER PEPTIDASE_N-METHYLTRANSFERASE-RELATED"/>
    <property type="match status" value="1"/>
</dbReference>
<sequence length="248" mass="26917">MGTPLLVILSGLILGGLLNVLIVRIPREGRLLGWPRCTRTGEALTWWQFIPVVGWVLQRGRARNGQPLHWIYPFVEVVCGLTLLRLYQLYGLGPAFYYLTFVCAVLVITGAIDWLYRYIYTAVIFGGVIVAFLFSLVTGMIDWRLMILGALAGGFVFLLFYLLARMLFPSAGVPFGLGDVYLAIFIGTAVGFLHLGAALFTGMILAGIVSAGILIVRATGRPTPTYIAYGSYLCLGVILFIASGGIGG</sequence>
<comment type="caution">
    <text evidence="10">The sequence shown here is derived from an EMBL/GenBank/DDBJ whole genome shotgun (WGS) entry which is preliminary data.</text>
</comment>
<dbReference type="PANTHER" id="PTHR30487">
    <property type="entry name" value="TYPE 4 PREPILIN-LIKE PROTEINS LEADER PEPTIDE-PROCESSING ENZYME"/>
    <property type="match status" value="1"/>
</dbReference>
<name>A0ABS4DDL4_9CHLR</name>
<evidence type="ECO:0000256" key="7">
    <source>
        <dbReference type="SAM" id="Phobius"/>
    </source>
</evidence>
<proteinExistence type="inferred from homology"/>
<feature type="transmembrane region" description="Helical" evidence="7">
    <location>
        <begin position="184"/>
        <end position="214"/>
    </location>
</feature>
<evidence type="ECO:0000256" key="2">
    <source>
        <dbReference type="ARBA" id="ARBA00005801"/>
    </source>
</evidence>
<dbReference type="InterPro" id="IPR050882">
    <property type="entry name" value="Prepilin_peptidase/N-MTase"/>
</dbReference>
<dbReference type="Pfam" id="PF01478">
    <property type="entry name" value="Peptidase_A24"/>
    <property type="match status" value="1"/>
</dbReference>
<reference evidence="10 11" key="1">
    <citation type="submission" date="2021-03" db="EMBL/GenBank/DDBJ databases">
        <authorList>
            <person name="Grouzdev D.S."/>
        </authorList>
    </citation>
    <scope>NUCLEOTIDE SEQUENCE [LARGE SCALE GENOMIC DNA]</scope>
    <source>
        <strain evidence="10 11">M50-1</strain>
    </source>
</reference>
<evidence type="ECO:0000259" key="9">
    <source>
        <dbReference type="Pfam" id="PF06750"/>
    </source>
</evidence>
<keyword evidence="5 7" id="KW-1133">Transmembrane helix</keyword>
<feature type="transmembrane region" description="Helical" evidence="7">
    <location>
        <begin position="70"/>
        <end position="88"/>
    </location>
</feature>
<dbReference type="InterPro" id="IPR000045">
    <property type="entry name" value="Prepilin_IV_endopep_pep"/>
</dbReference>
<dbReference type="InterPro" id="IPR010627">
    <property type="entry name" value="Prepilin_pept_A24_N"/>
</dbReference>
<comment type="similarity">
    <text evidence="2">Belongs to the peptidase A24 family.</text>
</comment>
<feature type="transmembrane region" description="Helical" evidence="7">
    <location>
        <begin position="6"/>
        <end position="25"/>
    </location>
</feature>
<keyword evidence="11" id="KW-1185">Reference proteome</keyword>
<dbReference type="RefSeq" id="WP_135479724.1">
    <property type="nucleotide sequence ID" value="NZ_SIJK02000036.1"/>
</dbReference>
<evidence type="ECO:0000313" key="11">
    <source>
        <dbReference type="Proteomes" id="UP001193081"/>
    </source>
</evidence>
<feature type="transmembrane region" description="Helical" evidence="7">
    <location>
        <begin position="226"/>
        <end position="246"/>
    </location>
</feature>
<evidence type="ECO:0000256" key="6">
    <source>
        <dbReference type="ARBA" id="ARBA00023136"/>
    </source>
</evidence>
<feature type="transmembrane region" description="Helical" evidence="7">
    <location>
        <begin position="95"/>
        <end position="112"/>
    </location>
</feature>
<keyword evidence="3" id="KW-1003">Cell membrane</keyword>
<evidence type="ECO:0000256" key="1">
    <source>
        <dbReference type="ARBA" id="ARBA00004651"/>
    </source>
</evidence>
<feature type="transmembrane region" description="Helical" evidence="7">
    <location>
        <begin position="145"/>
        <end position="164"/>
    </location>
</feature>
<feature type="transmembrane region" description="Helical" evidence="7">
    <location>
        <begin position="118"/>
        <end position="138"/>
    </location>
</feature>
<feature type="domain" description="Prepilin peptidase A24 N-terminal" evidence="9">
    <location>
        <begin position="10"/>
        <end position="87"/>
    </location>
</feature>
<evidence type="ECO:0000256" key="5">
    <source>
        <dbReference type="ARBA" id="ARBA00022989"/>
    </source>
</evidence>
<dbReference type="Pfam" id="PF06750">
    <property type="entry name" value="A24_N_bact"/>
    <property type="match status" value="1"/>
</dbReference>
<dbReference type="EMBL" id="SIJK02000036">
    <property type="protein sequence ID" value="MBP1467531.1"/>
    <property type="molecule type" value="Genomic_DNA"/>
</dbReference>
<organism evidence="10 11">
    <name type="scientific">Candidatus Chloroploca mongolica</name>
    <dbReference type="NCBI Taxonomy" id="2528176"/>
    <lineage>
        <taxon>Bacteria</taxon>
        <taxon>Bacillati</taxon>
        <taxon>Chloroflexota</taxon>
        <taxon>Chloroflexia</taxon>
        <taxon>Chloroflexales</taxon>
        <taxon>Chloroflexineae</taxon>
        <taxon>Oscillochloridaceae</taxon>
        <taxon>Candidatus Chloroploca</taxon>
    </lineage>
</organism>
<keyword evidence="6 7" id="KW-0472">Membrane</keyword>
<protein>
    <submittedName>
        <fullName evidence="10">Prepilin peptidase</fullName>
    </submittedName>
</protein>
<gene>
    <name evidence="10" type="ORF">EYB53_017595</name>
</gene>
<evidence type="ECO:0000256" key="4">
    <source>
        <dbReference type="ARBA" id="ARBA00022692"/>
    </source>
</evidence>
<evidence type="ECO:0000259" key="8">
    <source>
        <dbReference type="Pfam" id="PF01478"/>
    </source>
</evidence>
<accession>A0ABS4DDL4</accession>
<evidence type="ECO:0000256" key="3">
    <source>
        <dbReference type="ARBA" id="ARBA00022475"/>
    </source>
</evidence>
<feature type="domain" description="Prepilin type IV endopeptidase peptidase" evidence="8">
    <location>
        <begin position="101"/>
        <end position="209"/>
    </location>
</feature>